<organism evidence="1">
    <name type="scientific">Anguilla anguilla</name>
    <name type="common">European freshwater eel</name>
    <name type="synonym">Muraena anguilla</name>
    <dbReference type="NCBI Taxonomy" id="7936"/>
    <lineage>
        <taxon>Eukaryota</taxon>
        <taxon>Metazoa</taxon>
        <taxon>Chordata</taxon>
        <taxon>Craniata</taxon>
        <taxon>Vertebrata</taxon>
        <taxon>Euteleostomi</taxon>
        <taxon>Actinopterygii</taxon>
        <taxon>Neopterygii</taxon>
        <taxon>Teleostei</taxon>
        <taxon>Anguilliformes</taxon>
        <taxon>Anguillidae</taxon>
        <taxon>Anguilla</taxon>
    </lineage>
</organism>
<sequence>MCITYKACWVEGTLS</sequence>
<proteinExistence type="predicted"/>
<evidence type="ECO:0000313" key="1">
    <source>
        <dbReference type="EMBL" id="JAH36924.1"/>
    </source>
</evidence>
<reference evidence="1" key="1">
    <citation type="submission" date="2014-11" db="EMBL/GenBank/DDBJ databases">
        <authorList>
            <person name="Amaro Gonzalez C."/>
        </authorList>
    </citation>
    <scope>NUCLEOTIDE SEQUENCE</scope>
</reference>
<accession>A0A0E9S688</accession>
<dbReference type="EMBL" id="GBXM01071653">
    <property type="protein sequence ID" value="JAH36924.1"/>
    <property type="molecule type" value="Transcribed_RNA"/>
</dbReference>
<name>A0A0E9S688_ANGAN</name>
<protein>
    <submittedName>
        <fullName evidence="1">Uncharacterized protein</fullName>
    </submittedName>
</protein>
<reference evidence="1" key="2">
    <citation type="journal article" date="2015" name="Fish Shellfish Immunol.">
        <title>Early steps in the European eel (Anguilla anguilla)-Vibrio vulnificus interaction in the gills: Role of the RtxA13 toxin.</title>
        <authorList>
            <person name="Callol A."/>
            <person name="Pajuelo D."/>
            <person name="Ebbesson L."/>
            <person name="Teles M."/>
            <person name="MacKenzie S."/>
            <person name="Amaro C."/>
        </authorList>
    </citation>
    <scope>NUCLEOTIDE SEQUENCE</scope>
</reference>